<comment type="caution">
    <text evidence="12">The sequence shown here is derived from an EMBL/GenBank/DDBJ whole genome shotgun (WGS) entry which is preliminary data.</text>
</comment>
<evidence type="ECO:0000256" key="6">
    <source>
        <dbReference type="ARBA" id="ARBA00022806"/>
    </source>
</evidence>
<evidence type="ECO:0000313" key="12">
    <source>
        <dbReference type="EMBL" id="NEG54824.1"/>
    </source>
</evidence>
<feature type="compositionally biased region" description="Basic residues" evidence="9">
    <location>
        <begin position="610"/>
        <end position="620"/>
    </location>
</feature>
<dbReference type="Gene3D" id="3.40.50.300">
    <property type="entry name" value="P-loop containing nucleotide triphosphate hydrolases"/>
    <property type="match status" value="2"/>
</dbReference>
<keyword evidence="13" id="KW-1185">Reference proteome</keyword>
<dbReference type="SUPFAM" id="SSF52540">
    <property type="entry name" value="P-loop containing nucleoside triphosphate hydrolases"/>
    <property type="match status" value="1"/>
</dbReference>
<dbReference type="GO" id="GO:0004519">
    <property type="term" value="F:endonuclease activity"/>
    <property type="evidence" value="ECO:0007669"/>
    <property type="project" value="UniProtKB-KW"/>
</dbReference>
<dbReference type="InterPro" id="IPR027417">
    <property type="entry name" value="P-loop_NTPase"/>
</dbReference>
<dbReference type="InterPro" id="IPR006483">
    <property type="entry name" value="CRISPR-assoc_Cas3_HD"/>
</dbReference>
<feature type="region of interest" description="Disordered" evidence="9">
    <location>
        <begin position="590"/>
        <end position="631"/>
    </location>
</feature>
<evidence type="ECO:0000256" key="3">
    <source>
        <dbReference type="ARBA" id="ARBA00022723"/>
    </source>
</evidence>
<keyword evidence="12" id="KW-0540">Nuclease</keyword>
<evidence type="ECO:0000256" key="9">
    <source>
        <dbReference type="SAM" id="MobiDB-lite"/>
    </source>
</evidence>
<keyword evidence="3" id="KW-0479">Metal-binding</keyword>
<organism evidence="12 13">
    <name type="scientific">Bifidobacterium platyrrhinorum</name>
    <dbReference type="NCBI Taxonomy" id="2661628"/>
    <lineage>
        <taxon>Bacteria</taxon>
        <taxon>Bacillati</taxon>
        <taxon>Actinomycetota</taxon>
        <taxon>Actinomycetes</taxon>
        <taxon>Bifidobacteriales</taxon>
        <taxon>Bifidobacteriaceae</taxon>
        <taxon>Bifidobacterium</taxon>
    </lineage>
</organism>
<keyword evidence="7" id="KW-0067">ATP-binding</keyword>
<dbReference type="GO" id="GO:0051607">
    <property type="term" value="P:defense response to virus"/>
    <property type="evidence" value="ECO:0007669"/>
    <property type="project" value="UniProtKB-KW"/>
</dbReference>
<dbReference type="NCBIfam" id="TIGR01596">
    <property type="entry name" value="cas3_HD"/>
    <property type="match status" value="1"/>
</dbReference>
<comment type="similarity">
    <text evidence="2">In the central section; belongs to the CRISPR-associated helicase Cas3 family.</text>
</comment>
<evidence type="ECO:0000313" key="13">
    <source>
        <dbReference type="Proteomes" id="UP000483293"/>
    </source>
</evidence>
<dbReference type="Pfam" id="PF18395">
    <property type="entry name" value="Cas3_C"/>
    <property type="match status" value="1"/>
</dbReference>
<dbReference type="GO" id="GO:0046872">
    <property type="term" value="F:metal ion binding"/>
    <property type="evidence" value="ECO:0007669"/>
    <property type="project" value="UniProtKB-KW"/>
</dbReference>
<reference evidence="12 13" key="1">
    <citation type="submission" date="2019-10" db="EMBL/GenBank/DDBJ databases">
        <title>Bifidobacterium from non-human primates.</title>
        <authorList>
            <person name="Modesto M."/>
        </authorList>
    </citation>
    <scope>NUCLEOTIDE SEQUENCE [LARGE SCALE GENOMIC DNA]</scope>
    <source>
        <strain evidence="12 13">SMA15</strain>
    </source>
</reference>
<dbReference type="PROSITE" id="PS51192">
    <property type="entry name" value="HELICASE_ATP_BIND_1"/>
    <property type="match status" value="1"/>
</dbReference>
<protein>
    <submittedName>
        <fullName evidence="12">CRISPR-associated endonuclease Cas3</fullName>
    </submittedName>
</protein>
<dbReference type="Gene3D" id="1.10.3210.30">
    <property type="match status" value="1"/>
</dbReference>
<evidence type="ECO:0000256" key="2">
    <source>
        <dbReference type="ARBA" id="ARBA00009046"/>
    </source>
</evidence>
<keyword evidence="8" id="KW-0051">Antiviral defense</keyword>
<keyword evidence="6" id="KW-0347">Helicase</keyword>
<accession>A0A6L9SQR1</accession>
<evidence type="ECO:0000256" key="1">
    <source>
        <dbReference type="ARBA" id="ARBA00006847"/>
    </source>
</evidence>
<evidence type="ECO:0000256" key="4">
    <source>
        <dbReference type="ARBA" id="ARBA00022741"/>
    </source>
</evidence>
<dbReference type="Pfam" id="PF22590">
    <property type="entry name" value="Cas3-like_C_2"/>
    <property type="match status" value="1"/>
</dbReference>
<dbReference type="CDD" id="cd09641">
    <property type="entry name" value="Cas3''_I"/>
    <property type="match status" value="1"/>
</dbReference>
<evidence type="ECO:0000259" key="10">
    <source>
        <dbReference type="PROSITE" id="PS51192"/>
    </source>
</evidence>
<dbReference type="InterPro" id="IPR014001">
    <property type="entry name" value="Helicase_ATP-bd"/>
</dbReference>
<evidence type="ECO:0000256" key="5">
    <source>
        <dbReference type="ARBA" id="ARBA00022801"/>
    </source>
</evidence>
<feature type="domain" description="Helicase ATP-binding" evidence="10">
    <location>
        <begin position="371"/>
        <end position="593"/>
    </location>
</feature>
<dbReference type="InterPro" id="IPR054712">
    <property type="entry name" value="Cas3-like_dom"/>
</dbReference>
<proteinExistence type="inferred from homology"/>
<dbReference type="Pfam" id="PF18019">
    <property type="entry name" value="Cas3_HD"/>
    <property type="match status" value="1"/>
</dbReference>
<dbReference type="PROSITE" id="PS51643">
    <property type="entry name" value="HD_CAS3"/>
    <property type="match status" value="1"/>
</dbReference>
<dbReference type="InterPro" id="IPR041372">
    <property type="entry name" value="Cas3_C"/>
</dbReference>
<dbReference type="SMART" id="SM00487">
    <property type="entry name" value="DEXDc"/>
    <property type="match status" value="1"/>
</dbReference>
<gene>
    <name evidence="12" type="ORF">GFD21_03335</name>
</gene>
<feature type="domain" description="HD Cas3-type" evidence="11">
    <location>
        <begin position="62"/>
        <end position="278"/>
    </location>
</feature>
<dbReference type="EMBL" id="WHZV01000001">
    <property type="protein sequence ID" value="NEG54824.1"/>
    <property type="molecule type" value="Genomic_DNA"/>
</dbReference>
<dbReference type="AlphaFoldDB" id="A0A6L9SQR1"/>
<comment type="similarity">
    <text evidence="1">In the N-terminal section; belongs to the CRISPR-associated nuclease Cas3-HD family.</text>
</comment>
<evidence type="ECO:0000256" key="7">
    <source>
        <dbReference type="ARBA" id="ARBA00022840"/>
    </source>
</evidence>
<evidence type="ECO:0000256" key="8">
    <source>
        <dbReference type="ARBA" id="ARBA00023118"/>
    </source>
</evidence>
<dbReference type="Proteomes" id="UP000483293">
    <property type="component" value="Unassembled WGS sequence"/>
</dbReference>
<name>A0A6L9SQR1_9BIFI</name>
<keyword evidence="4" id="KW-0547">Nucleotide-binding</keyword>
<sequence>MTTRWNDCERRPYRNSIGRMSEIGNMSESHPIEKTIGTSMNDGEVSLSRRARMLWGKTDRFDGSRWLPLYVHMADSIGMAARLWDHWIPDSTKAMFVRSIGDEILAHRVYLLLAGAHDIGKATPVFQSKPIRFDISADGTPASLAWLPERAGLPIRDFSNPSQPSHPIAGQAILERHLTTTYGWPLGVARSYASVVGGHHGTPPDGHRLDEARRGEPIRVGWDDEAKDLWEPVQRELLEFVIRRVGLSPDDMARLGARRLEASSEALLTGAVIMADWMASNSDEGMFPLIAVPGTLSGFGETQDDDVHSWDGLRRRADRAWRTLHLCTPWHPVADDLHMDDSTLDEWFRNRFSLPQGASPRPVQREAATIAARTDDPGLMIIEAPMGEGKTEAALAAAELLAQRTGCGGVCVALPTMATTDAMFGRAHAWIDSLPTQPGTGEKTVWLAHGKAQLNEEFRGIIAASRNMASAWSSIDMGEEKTRRDAASPETVVSEWMWGRKKGVLANFLICTVDQVLMGALQMKHVVLRQLALANKVVVIDECHAYDAYMQEYLKRILEWLGGFRTPVILLSATLPERQRKEMAEAYLRGRESGGRANAPSPTQDGGAKRQTRYRRRSRSRSGAVASNVNASDGSSSIIVASDSDTSCEEAYPLITYSSGGRLRMQAVEPSGRTLHVMCRMMPDDDDSLISLLDGLLRDGGCIGIICDTVPRAQHVAALLSERYGDEHIRLTHARFMDMDRMDNERELRELLGPRSTLVNGRRPERLIVVGTQVLEQSLDIDFDALITDIAPVDLLMQRLGRVHRHVRGAGQQDRPIPLRAASCHIRGITEWDAGIPRFDGGVRTVYEEASLLETLGVLGLGAPGASMEASLPKDIASTVRLAYGERVEETIPEAWRESYAKAVVSRTDTQTKKRERARHYRIKSLQGMIGEEETLVDWFKTTAIDDVDDDKGQRAVRDTQETVEVMLLRRDGDSIRLLPWVGDKQHGIEPGATVPADSVPNDRLALLISQCSVRLPIVMSGYEDGDIDALIGALEHGCDAETEMWKGSPWLAGRLAIFLEGDGNSGLMTSMNGFVVRYDRRAGLSVEREGDQ</sequence>
<evidence type="ECO:0000259" key="11">
    <source>
        <dbReference type="PROSITE" id="PS51643"/>
    </source>
</evidence>
<dbReference type="GO" id="GO:0016787">
    <property type="term" value="F:hydrolase activity"/>
    <property type="evidence" value="ECO:0007669"/>
    <property type="project" value="UniProtKB-KW"/>
</dbReference>
<dbReference type="GO" id="GO:0004386">
    <property type="term" value="F:helicase activity"/>
    <property type="evidence" value="ECO:0007669"/>
    <property type="project" value="UniProtKB-KW"/>
</dbReference>
<dbReference type="GO" id="GO:0005524">
    <property type="term" value="F:ATP binding"/>
    <property type="evidence" value="ECO:0007669"/>
    <property type="project" value="UniProtKB-KW"/>
</dbReference>
<keyword evidence="5" id="KW-0378">Hydrolase</keyword>
<dbReference type="InterPro" id="IPR038257">
    <property type="entry name" value="CRISPR-assoc_Cas3_HD_sf"/>
</dbReference>
<keyword evidence="12" id="KW-0255">Endonuclease</keyword>
<dbReference type="CDD" id="cd17930">
    <property type="entry name" value="DEXHc_cas3"/>
    <property type="match status" value="1"/>
</dbReference>